<dbReference type="eggNOG" id="KOG0650">
    <property type="taxonomic scope" value="Eukaryota"/>
</dbReference>
<dbReference type="Pfam" id="PF08145">
    <property type="entry name" value="BOP1NT"/>
    <property type="match status" value="1"/>
</dbReference>
<sequence length="508" mass="59316">MPSKNERIKINKFMQAIQFGRIDLTRYLPQPEKVESEDEIPLYDVWENDKPDEIQKNLPPAISAPKLKLPGHNESYNPPEEYLMTEKEKKEWLQTPPEEREISFIPQKYDCLRHISFYHNLIQERFERQLDLYLCPRIRKKKLDIDPESLVPTLPKPKELRPYPTTLNMQYKGHKSRVRGISINSNGQYLASAEEKGQVFIWEVSTGRIVWKHQFEGICYSIQFQPQQDMLIIACAESIYLFNIKKILPSKKYQENEESIETAQKEHKLDIEPQLKWDFEELGKDDLKIKITFNDEIKQVSFHEKGDYFCTVAPKANKRNEQIFIHAISKGNSTKPFTKSKGDVEKVSFHPSKPIIFIMTKKHVFVFNLQKQQTMKKLLTGAQWNSCIDVHPYGDNVIVGSFDKKVTWFDLDLGNTPYKNLKYHEKGVRQVSFSKKYPLMASSSDDGTINIFHAKVYSDSFENALIIPLKVLKGHNIHNSLGVLDIIFHPNQPWIFSAGADHRIFLWT</sequence>
<evidence type="ECO:0000313" key="10">
    <source>
        <dbReference type="Proteomes" id="UP000008983"/>
    </source>
</evidence>
<dbReference type="Gene3D" id="2.130.10.10">
    <property type="entry name" value="YVTN repeat-like/Quinoprotein amine dehydrogenase"/>
    <property type="match status" value="1"/>
</dbReference>
<dbReference type="GO" id="GO:0030687">
    <property type="term" value="C:preribosome, large subunit precursor"/>
    <property type="evidence" value="ECO:0007669"/>
    <property type="project" value="TreeGrafter"/>
</dbReference>
<keyword evidence="6" id="KW-0539">Nucleus</keyword>
<evidence type="ECO:0000256" key="1">
    <source>
        <dbReference type="ARBA" id="ARBA00004604"/>
    </source>
</evidence>
<keyword evidence="2" id="KW-0690">Ribosome biogenesis</keyword>
<feature type="repeat" description="WD" evidence="7">
    <location>
        <begin position="421"/>
        <end position="452"/>
    </location>
</feature>
<keyword evidence="4 7" id="KW-0853">WD repeat</keyword>
<dbReference type="GO" id="GO:0043021">
    <property type="term" value="F:ribonucleoprotein complex binding"/>
    <property type="evidence" value="ECO:0007669"/>
    <property type="project" value="TreeGrafter"/>
</dbReference>
<accession>G0QU67</accession>
<dbReference type="PANTHER" id="PTHR17605">
    <property type="entry name" value="RIBOSOME BIOGENESIS PROTEIN BOP1 BLOCK OF PROLIFERATION 1 PROTEIN"/>
    <property type="match status" value="1"/>
</dbReference>
<dbReference type="FunCoup" id="G0QU67">
    <property type="interactions" value="335"/>
</dbReference>
<organism evidence="9 10">
    <name type="scientific">Ichthyophthirius multifiliis</name>
    <name type="common">White spot disease agent</name>
    <name type="synonym">Ich</name>
    <dbReference type="NCBI Taxonomy" id="5932"/>
    <lineage>
        <taxon>Eukaryota</taxon>
        <taxon>Sar</taxon>
        <taxon>Alveolata</taxon>
        <taxon>Ciliophora</taxon>
        <taxon>Intramacronucleata</taxon>
        <taxon>Oligohymenophorea</taxon>
        <taxon>Hymenostomatida</taxon>
        <taxon>Ophryoglenina</taxon>
        <taxon>Ichthyophthirius</taxon>
    </lineage>
</organism>
<evidence type="ECO:0000256" key="6">
    <source>
        <dbReference type="ARBA" id="ARBA00023242"/>
    </source>
</evidence>
<dbReference type="InterPro" id="IPR028598">
    <property type="entry name" value="BOP1/Erb1"/>
</dbReference>
<dbReference type="InterPro" id="IPR036322">
    <property type="entry name" value="WD40_repeat_dom_sf"/>
</dbReference>
<dbReference type="PROSITE" id="PS50082">
    <property type="entry name" value="WD_REPEATS_2"/>
    <property type="match status" value="3"/>
</dbReference>
<comment type="subcellular location">
    <subcellularLocation>
        <location evidence="1">Nucleus</location>
        <location evidence="1">Nucleolus</location>
    </subcellularLocation>
</comment>
<dbReference type="GeneID" id="14907378"/>
<dbReference type="SMART" id="SM01035">
    <property type="entry name" value="BOP1NT"/>
    <property type="match status" value="1"/>
</dbReference>
<dbReference type="PANTHER" id="PTHR17605:SF0">
    <property type="entry name" value="RIBOSOME BIOGENESIS PROTEIN BOP1"/>
    <property type="match status" value="1"/>
</dbReference>
<dbReference type="RefSeq" id="XP_004034734.1">
    <property type="nucleotide sequence ID" value="XM_004034686.1"/>
</dbReference>
<dbReference type="STRING" id="857967.G0QU67"/>
<evidence type="ECO:0000256" key="4">
    <source>
        <dbReference type="ARBA" id="ARBA00022574"/>
    </source>
</evidence>
<evidence type="ECO:0000256" key="3">
    <source>
        <dbReference type="ARBA" id="ARBA00022552"/>
    </source>
</evidence>
<dbReference type="FunFam" id="2.130.10.10:FF:000576">
    <property type="entry name" value="Ribosome biogenesis protein ERB1"/>
    <property type="match status" value="1"/>
</dbReference>
<keyword evidence="3" id="KW-0698">rRNA processing</keyword>
<keyword evidence="10" id="KW-1185">Reference proteome</keyword>
<dbReference type="SUPFAM" id="SSF50978">
    <property type="entry name" value="WD40 repeat-like"/>
    <property type="match status" value="1"/>
</dbReference>
<evidence type="ECO:0000313" key="9">
    <source>
        <dbReference type="EMBL" id="EGR31248.1"/>
    </source>
</evidence>
<dbReference type="InterPro" id="IPR012953">
    <property type="entry name" value="BOP1_N_dom"/>
</dbReference>
<dbReference type="InterPro" id="IPR015943">
    <property type="entry name" value="WD40/YVTN_repeat-like_dom_sf"/>
</dbReference>
<reference evidence="9 10" key="1">
    <citation type="submission" date="2011-07" db="EMBL/GenBank/DDBJ databases">
        <authorList>
            <person name="Coyne R."/>
            <person name="Brami D."/>
            <person name="Johnson J."/>
            <person name="Hostetler J."/>
            <person name="Hannick L."/>
            <person name="Clark T."/>
            <person name="Cassidy-Hanley D."/>
            <person name="Inman J."/>
        </authorList>
    </citation>
    <scope>NUCLEOTIDE SEQUENCE [LARGE SCALE GENOMIC DNA]</scope>
    <source>
        <strain evidence="9 10">G5</strain>
    </source>
</reference>
<evidence type="ECO:0000256" key="2">
    <source>
        <dbReference type="ARBA" id="ARBA00022517"/>
    </source>
</evidence>
<keyword evidence="5" id="KW-0677">Repeat</keyword>
<dbReference type="PROSITE" id="PS50294">
    <property type="entry name" value="WD_REPEATS_REGION"/>
    <property type="match status" value="2"/>
</dbReference>
<feature type="repeat" description="WD" evidence="7">
    <location>
        <begin position="171"/>
        <end position="212"/>
    </location>
</feature>
<name>G0QU67_ICHMU</name>
<dbReference type="InParanoid" id="G0QU67"/>
<dbReference type="GO" id="GO:0000463">
    <property type="term" value="P:maturation of LSU-rRNA from tricistronic rRNA transcript (SSU-rRNA, 5.8S rRNA, LSU-rRNA)"/>
    <property type="evidence" value="ECO:0007669"/>
    <property type="project" value="TreeGrafter"/>
</dbReference>
<dbReference type="Proteomes" id="UP000008983">
    <property type="component" value="Unassembled WGS sequence"/>
</dbReference>
<feature type="repeat" description="WD" evidence="7">
    <location>
        <begin position="483"/>
        <end position="508"/>
    </location>
</feature>
<evidence type="ECO:0000256" key="5">
    <source>
        <dbReference type="ARBA" id="ARBA00022737"/>
    </source>
</evidence>
<dbReference type="OrthoDB" id="5571054at2759"/>
<feature type="domain" description="BOP1 N-terminal" evidence="8">
    <location>
        <begin position="2"/>
        <end position="164"/>
    </location>
</feature>
<evidence type="ECO:0000259" key="8">
    <source>
        <dbReference type="SMART" id="SM01035"/>
    </source>
</evidence>
<dbReference type="Pfam" id="PF00400">
    <property type="entry name" value="WD40"/>
    <property type="match status" value="3"/>
</dbReference>
<dbReference type="AlphaFoldDB" id="G0QU67"/>
<gene>
    <name evidence="9" type="ORF">IMG5_115080</name>
</gene>
<dbReference type="GO" id="GO:0070545">
    <property type="term" value="C:PeBoW complex"/>
    <property type="evidence" value="ECO:0007669"/>
    <property type="project" value="TreeGrafter"/>
</dbReference>
<dbReference type="EMBL" id="GL983901">
    <property type="protein sequence ID" value="EGR31248.1"/>
    <property type="molecule type" value="Genomic_DNA"/>
</dbReference>
<dbReference type="OMA" id="MRPAKGE"/>
<dbReference type="InterPro" id="IPR001680">
    <property type="entry name" value="WD40_rpt"/>
</dbReference>
<proteinExistence type="predicted"/>
<evidence type="ECO:0000256" key="7">
    <source>
        <dbReference type="PROSITE-ProRule" id="PRU00221"/>
    </source>
</evidence>
<dbReference type="SMART" id="SM00320">
    <property type="entry name" value="WD40"/>
    <property type="match status" value="5"/>
</dbReference>
<protein>
    <recommendedName>
        <fullName evidence="8">BOP1 N-terminal domain-containing protein</fullName>
    </recommendedName>
</protein>